<gene>
    <name evidence="1" type="ORF">HPB47_019567</name>
</gene>
<evidence type="ECO:0000313" key="2">
    <source>
        <dbReference type="Proteomes" id="UP000805193"/>
    </source>
</evidence>
<sequence length="668" mass="74871">MWVFVLPPELLGSCQLLRRFVSEGCWIKCVPLTRKTLEGRCEGVAIHFRPDDSDAGSTHGPFEVGEGFVRSKNCGGSALEDYATTNMASKESFIERCKICNYMEASLSTHRKKIEELEIQDGYPAPGADTPVQPLGPGSEVVPLSKFTFNLNDGGAPTHCRCLPFSKSTSLITITQWNCRGFRARCKWANLRLYLATFESLPAVVALQEPGTGTTLTNYTTFQQDPSSSLRVAGREPFLIVGDFNAPSRLWGYHREEKRGRRLAELASPLGLTLYTDPVHFTRLGNSVTRDTCPDLTFTHNIQHADWLNTDETLGSGHCIITTTIQTRPLSNLQHKPIQLSEVVSDVDNHLLHLWEARHSLLGIAELAQRAAEYAAQLAFSNWVDRCNTAARQISSRNTWRLFRALIDPNQTHEDALEVILRKIFKRALDLPVNTSNQRLLALRMVNIIRELREAHLTNQYMRLSQTELGRRLLARLHSQHTTLMEERVRTPTPRRYALHVCPLPANVTREDHDGRRLARAEALARHYAAVIHETKTVNGLSFRARDITHAEEVAIALATSHPDSKYIITDLRGACRNIEQGWTPYLAYQILQNSSYIGDPGDRYIIWAPAHQGLAGNEAADAAACALSPREVSSSPSKQDADPNPAYTFKDIVSYYQSGHSLYPRPC</sequence>
<evidence type="ECO:0000313" key="1">
    <source>
        <dbReference type="EMBL" id="KAG0433811.1"/>
    </source>
</evidence>
<name>A0AC60QK20_IXOPE</name>
<dbReference type="Proteomes" id="UP000805193">
    <property type="component" value="Unassembled WGS sequence"/>
</dbReference>
<comment type="caution">
    <text evidence="1">The sequence shown here is derived from an EMBL/GenBank/DDBJ whole genome shotgun (WGS) entry which is preliminary data.</text>
</comment>
<protein>
    <submittedName>
        <fullName evidence="1">Uncharacterized protein</fullName>
    </submittedName>
</protein>
<dbReference type="EMBL" id="JABSTQ010009031">
    <property type="protein sequence ID" value="KAG0433811.1"/>
    <property type="molecule type" value="Genomic_DNA"/>
</dbReference>
<reference evidence="1 2" key="1">
    <citation type="journal article" date="2020" name="Cell">
        <title>Large-Scale Comparative Analyses of Tick Genomes Elucidate Their Genetic Diversity and Vector Capacities.</title>
        <authorList>
            <consortium name="Tick Genome and Microbiome Consortium (TIGMIC)"/>
            <person name="Jia N."/>
            <person name="Wang J."/>
            <person name="Shi W."/>
            <person name="Du L."/>
            <person name="Sun Y."/>
            <person name="Zhan W."/>
            <person name="Jiang J.F."/>
            <person name="Wang Q."/>
            <person name="Zhang B."/>
            <person name="Ji P."/>
            <person name="Bell-Sakyi L."/>
            <person name="Cui X.M."/>
            <person name="Yuan T.T."/>
            <person name="Jiang B.G."/>
            <person name="Yang W.F."/>
            <person name="Lam T.T."/>
            <person name="Chang Q.C."/>
            <person name="Ding S.J."/>
            <person name="Wang X.J."/>
            <person name="Zhu J.G."/>
            <person name="Ruan X.D."/>
            <person name="Zhao L."/>
            <person name="Wei J.T."/>
            <person name="Ye R.Z."/>
            <person name="Que T.C."/>
            <person name="Du C.H."/>
            <person name="Zhou Y.H."/>
            <person name="Cheng J.X."/>
            <person name="Dai P.F."/>
            <person name="Guo W.B."/>
            <person name="Han X.H."/>
            <person name="Huang E.J."/>
            <person name="Li L.F."/>
            <person name="Wei W."/>
            <person name="Gao Y.C."/>
            <person name="Liu J.Z."/>
            <person name="Shao H.Z."/>
            <person name="Wang X."/>
            <person name="Wang C.C."/>
            <person name="Yang T.C."/>
            <person name="Huo Q.B."/>
            <person name="Li W."/>
            <person name="Chen H.Y."/>
            <person name="Chen S.E."/>
            <person name="Zhou L.G."/>
            <person name="Ni X.B."/>
            <person name="Tian J.H."/>
            <person name="Sheng Y."/>
            <person name="Liu T."/>
            <person name="Pan Y.S."/>
            <person name="Xia L.Y."/>
            <person name="Li J."/>
            <person name="Zhao F."/>
            <person name="Cao W.C."/>
        </authorList>
    </citation>
    <scope>NUCLEOTIDE SEQUENCE [LARGE SCALE GENOMIC DNA]</scope>
    <source>
        <strain evidence="1">Iper-2018</strain>
    </source>
</reference>
<organism evidence="1 2">
    <name type="scientific">Ixodes persulcatus</name>
    <name type="common">Taiga tick</name>
    <dbReference type="NCBI Taxonomy" id="34615"/>
    <lineage>
        <taxon>Eukaryota</taxon>
        <taxon>Metazoa</taxon>
        <taxon>Ecdysozoa</taxon>
        <taxon>Arthropoda</taxon>
        <taxon>Chelicerata</taxon>
        <taxon>Arachnida</taxon>
        <taxon>Acari</taxon>
        <taxon>Parasitiformes</taxon>
        <taxon>Ixodida</taxon>
        <taxon>Ixodoidea</taxon>
        <taxon>Ixodidae</taxon>
        <taxon>Ixodinae</taxon>
        <taxon>Ixodes</taxon>
    </lineage>
</organism>
<accession>A0AC60QK20</accession>
<proteinExistence type="predicted"/>
<keyword evidence="2" id="KW-1185">Reference proteome</keyword>